<reference evidence="2" key="1">
    <citation type="submission" date="2022-09" db="EMBL/GenBank/DDBJ databases">
        <title>Fusarium specimens isolated from Avocado Roots.</title>
        <authorList>
            <person name="Stajich J."/>
            <person name="Roper C."/>
            <person name="Heimlech-Rivalta G."/>
        </authorList>
    </citation>
    <scope>NUCLEOTIDE SEQUENCE</scope>
    <source>
        <strain evidence="2">CF00095</strain>
    </source>
</reference>
<comment type="caution">
    <text evidence="2">The sequence shown here is derived from an EMBL/GenBank/DDBJ whole genome shotgun (WGS) entry which is preliminary data.</text>
</comment>
<protein>
    <submittedName>
        <fullName evidence="2">Uncharacterized protein</fullName>
    </submittedName>
</protein>
<evidence type="ECO:0000313" key="2">
    <source>
        <dbReference type="EMBL" id="KAJ4135201.1"/>
    </source>
</evidence>
<evidence type="ECO:0000313" key="3">
    <source>
        <dbReference type="Proteomes" id="UP001152024"/>
    </source>
</evidence>
<gene>
    <name evidence="2" type="ORF">NW768_004822</name>
</gene>
<feature type="coiled-coil region" evidence="1">
    <location>
        <begin position="147"/>
        <end position="181"/>
    </location>
</feature>
<sequence length="287" mass="31925">MIGVLQSLRSGAIHRGRKKNRQSAPRLPERVNIIETIIPPGLIAGFWRSYLPKSTGQSRRSQVDTDVVLGTPAEGTSPPSLTTNTINLQLYSLLQNLNTPALQEAMSWPGPPSGFTANSSEFRQGFLCIVNDVHTMRFAVIPLEDTIKVLRTEINTLDRTITKLRGEMSLIKTAIKNLRDEPTIISPPVEGTLPPESCLTLTPGTVLIIDDIVQFSWLLPPDAYYSCQYNNRAVQIRFEVSRLQGLDATGVGSLIVNRVRQVFQIPDYFPHDDIWALCVIRYAGETV</sequence>
<dbReference type="Proteomes" id="UP001152024">
    <property type="component" value="Unassembled WGS sequence"/>
</dbReference>
<dbReference type="EMBL" id="JAOQBH010000006">
    <property type="protein sequence ID" value="KAJ4135201.1"/>
    <property type="molecule type" value="Genomic_DNA"/>
</dbReference>
<accession>A0ABQ8RHG6</accession>
<proteinExistence type="predicted"/>
<name>A0ABQ8RHG6_FUSEQ</name>
<keyword evidence="3" id="KW-1185">Reference proteome</keyword>
<keyword evidence="1" id="KW-0175">Coiled coil</keyword>
<organism evidence="2 3">
    <name type="scientific">Fusarium equiseti</name>
    <name type="common">Fusarium scirpi</name>
    <dbReference type="NCBI Taxonomy" id="61235"/>
    <lineage>
        <taxon>Eukaryota</taxon>
        <taxon>Fungi</taxon>
        <taxon>Dikarya</taxon>
        <taxon>Ascomycota</taxon>
        <taxon>Pezizomycotina</taxon>
        <taxon>Sordariomycetes</taxon>
        <taxon>Hypocreomycetidae</taxon>
        <taxon>Hypocreales</taxon>
        <taxon>Nectriaceae</taxon>
        <taxon>Fusarium</taxon>
        <taxon>Fusarium incarnatum-equiseti species complex</taxon>
    </lineage>
</organism>
<evidence type="ECO:0000256" key="1">
    <source>
        <dbReference type="SAM" id="Coils"/>
    </source>
</evidence>